<evidence type="ECO:0000256" key="1">
    <source>
        <dbReference type="SAM" id="MobiDB-lite"/>
    </source>
</evidence>
<organism evidence="3 4">
    <name type="scientific">Aspergillus tamarii</name>
    <dbReference type="NCBI Taxonomy" id="41984"/>
    <lineage>
        <taxon>Eukaryota</taxon>
        <taxon>Fungi</taxon>
        <taxon>Dikarya</taxon>
        <taxon>Ascomycota</taxon>
        <taxon>Pezizomycotina</taxon>
        <taxon>Eurotiomycetes</taxon>
        <taxon>Eurotiomycetidae</taxon>
        <taxon>Eurotiales</taxon>
        <taxon>Aspergillaceae</taxon>
        <taxon>Aspergillus</taxon>
        <taxon>Aspergillus subgen. Circumdati</taxon>
    </lineage>
</organism>
<proteinExistence type="predicted"/>
<reference evidence="3 4" key="1">
    <citation type="submission" date="2019-04" db="EMBL/GenBank/DDBJ databases">
        <title>Friends and foes A comparative genomics study of 23 Aspergillus species from section Flavi.</title>
        <authorList>
            <consortium name="DOE Joint Genome Institute"/>
            <person name="Kjaerbolling I."/>
            <person name="Vesth T."/>
            <person name="Frisvad J.C."/>
            <person name="Nybo J.L."/>
            <person name="Theobald S."/>
            <person name="Kildgaard S."/>
            <person name="Isbrandt T."/>
            <person name="Kuo A."/>
            <person name="Sato A."/>
            <person name="Lyhne E.K."/>
            <person name="Kogle M.E."/>
            <person name="Wiebenga A."/>
            <person name="Kun R.S."/>
            <person name="Lubbers R.J."/>
            <person name="Makela M.R."/>
            <person name="Barry K."/>
            <person name="Chovatia M."/>
            <person name="Clum A."/>
            <person name="Daum C."/>
            <person name="Haridas S."/>
            <person name="He G."/>
            <person name="LaButti K."/>
            <person name="Lipzen A."/>
            <person name="Mondo S."/>
            <person name="Riley R."/>
            <person name="Salamov A."/>
            <person name="Simmons B.A."/>
            <person name="Magnuson J.K."/>
            <person name="Henrissat B."/>
            <person name="Mortensen U.H."/>
            <person name="Larsen T.O."/>
            <person name="Devries R.P."/>
            <person name="Grigoriev I.V."/>
            <person name="Machida M."/>
            <person name="Baker S.E."/>
            <person name="Andersen M.R."/>
        </authorList>
    </citation>
    <scope>NUCLEOTIDE SEQUENCE [LARGE SCALE GENOMIC DNA]</scope>
    <source>
        <strain evidence="3 4">CBS 117626</strain>
    </source>
</reference>
<dbReference type="PANTHER" id="PTHR43798">
    <property type="entry name" value="MONOACYLGLYCEROL LIPASE"/>
    <property type="match status" value="1"/>
</dbReference>
<dbReference type="OrthoDB" id="284184at2759"/>
<dbReference type="InterPro" id="IPR000073">
    <property type="entry name" value="AB_hydrolase_1"/>
</dbReference>
<evidence type="ECO:0000259" key="2">
    <source>
        <dbReference type="Pfam" id="PF00561"/>
    </source>
</evidence>
<accession>A0A5N6VBC1</accession>
<dbReference type="GO" id="GO:0016020">
    <property type="term" value="C:membrane"/>
    <property type="evidence" value="ECO:0007669"/>
    <property type="project" value="TreeGrafter"/>
</dbReference>
<dbReference type="InterPro" id="IPR000639">
    <property type="entry name" value="Epox_hydrolase-like"/>
</dbReference>
<protein>
    <submittedName>
        <fullName evidence="3">Alpha/Beta hydrolase protein</fullName>
    </submittedName>
</protein>
<dbReference type="SUPFAM" id="SSF53474">
    <property type="entry name" value="alpha/beta-Hydrolases"/>
    <property type="match status" value="1"/>
</dbReference>
<dbReference type="InterPro" id="IPR029058">
    <property type="entry name" value="AB_hydrolase_fold"/>
</dbReference>
<dbReference type="Proteomes" id="UP000326950">
    <property type="component" value="Unassembled WGS sequence"/>
</dbReference>
<keyword evidence="3" id="KW-0378">Hydrolase</keyword>
<feature type="compositionally biased region" description="Low complexity" evidence="1">
    <location>
        <begin position="1"/>
        <end position="22"/>
    </location>
</feature>
<evidence type="ECO:0000313" key="4">
    <source>
        <dbReference type="Proteomes" id="UP000326950"/>
    </source>
</evidence>
<dbReference type="InterPro" id="IPR050266">
    <property type="entry name" value="AB_hydrolase_sf"/>
</dbReference>
<dbReference type="PANTHER" id="PTHR43798:SF33">
    <property type="entry name" value="HYDROLASE, PUTATIVE (AFU_ORTHOLOGUE AFUA_2G14860)-RELATED"/>
    <property type="match status" value="1"/>
</dbReference>
<dbReference type="Pfam" id="PF00561">
    <property type="entry name" value="Abhydrolase_1"/>
    <property type="match status" value="1"/>
</dbReference>
<dbReference type="AlphaFoldDB" id="A0A5N6VBC1"/>
<dbReference type="Gene3D" id="3.40.50.1820">
    <property type="entry name" value="alpha/beta hydrolase"/>
    <property type="match status" value="1"/>
</dbReference>
<dbReference type="GO" id="GO:0046464">
    <property type="term" value="P:acylglycerol catabolic process"/>
    <property type="evidence" value="ECO:0007669"/>
    <property type="project" value="TreeGrafter"/>
</dbReference>
<gene>
    <name evidence="3" type="ORF">BDV40DRAFT_252314</name>
</gene>
<dbReference type="PRINTS" id="PR00412">
    <property type="entry name" value="EPOXHYDRLASE"/>
</dbReference>
<evidence type="ECO:0000313" key="3">
    <source>
        <dbReference type="EMBL" id="KAE8168057.1"/>
    </source>
</evidence>
<dbReference type="GO" id="GO:0047372">
    <property type="term" value="F:monoacylglycerol lipase activity"/>
    <property type="evidence" value="ECO:0007669"/>
    <property type="project" value="TreeGrafter"/>
</dbReference>
<feature type="domain" description="AB hydrolase-1" evidence="2">
    <location>
        <begin position="33"/>
        <end position="311"/>
    </location>
</feature>
<sequence>MTTKTHTPQDTQHTYTYTHHPPLLQGNGNKQKPTILLLHGFPSTSYDWRHQIPHLSSLGYGVIAPDLLGYGGTSKPTDLAAYKTKSMAAEIISILDAEGIEKAHAVGHDTGCTLLSRLADYFPERLLSCVFLDVPYMGPGEKFDLDFVNMVTRDILGFERFGYVGFFAGEGSGGLLDRFADSFFTLFYPHSPSLWISHLCPAGAIEKWLLFDHRAPLAPYITEEEFKTHQNLLVGNHDSALNWYRALVSNINLEDEEEAQITPLLSMPALLICPKKSELEMPGLEEGMRAVCAGDLVVKRVSTEGHWIQLEASKEVNLILGEFFEGLGFKGY</sequence>
<keyword evidence="4" id="KW-1185">Reference proteome</keyword>
<dbReference type="EMBL" id="ML738587">
    <property type="protein sequence ID" value="KAE8168057.1"/>
    <property type="molecule type" value="Genomic_DNA"/>
</dbReference>
<name>A0A5N6VBC1_ASPTM</name>
<feature type="region of interest" description="Disordered" evidence="1">
    <location>
        <begin position="1"/>
        <end position="24"/>
    </location>
</feature>